<protein>
    <recommendedName>
        <fullName evidence="10">NUDE domain-containing protein</fullName>
    </recommendedName>
</protein>
<dbReference type="GO" id="GO:0005871">
    <property type="term" value="C:kinesin complex"/>
    <property type="evidence" value="ECO:0007669"/>
    <property type="project" value="TreeGrafter"/>
</dbReference>
<dbReference type="GO" id="GO:0000776">
    <property type="term" value="C:kinetochore"/>
    <property type="evidence" value="ECO:0007669"/>
    <property type="project" value="TreeGrafter"/>
</dbReference>
<evidence type="ECO:0000313" key="11">
    <source>
        <dbReference type="EnsemblMetazoa" id="Aqu2.1.43418_001"/>
    </source>
</evidence>
<keyword evidence="7" id="KW-0206">Cytoskeleton</keyword>
<dbReference type="GO" id="GO:0008017">
    <property type="term" value="F:microtubule binding"/>
    <property type="evidence" value="ECO:0007669"/>
    <property type="project" value="InterPro"/>
</dbReference>
<dbReference type="GO" id="GO:0007020">
    <property type="term" value="P:microtubule nucleation"/>
    <property type="evidence" value="ECO:0007669"/>
    <property type="project" value="TreeGrafter"/>
</dbReference>
<reference evidence="12" key="1">
    <citation type="journal article" date="2010" name="Nature">
        <title>The Amphimedon queenslandica genome and the evolution of animal complexity.</title>
        <authorList>
            <person name="Srivastava M."/>
            <person name="Simakov O."/>
            <person name="Chapman J."/>
            <person name="Fahey B."/>
            <person name="Gauthier M.E."/>
            <person name="Mitros T."/>
            <person name="Richards G.S."/>
            <person name="Conaco C."/>
            <person name="Dacre M."/>
            <person name="Hellsten U."/>
            <person name="Larroux C."/>
            <person name="Putnam N.H."/>
            <person name="Stanke M."/>
            <person name="Adamska M."/>
            <person name="Darling A."/>
            <person name="Degnan S.M."/>
            <person name="Oakley T.H."/>
            <person name="Plachetzki D.C."/>
            <person name="Zhai Y."/>
            <person name="Adamski M."/>
            <person name="Calcino A."/>
            <person name="Cummins S.F."/>
            <person name="Goodstein D.M."/>
            <person name="Harris C."/>
            <person name="Jackson D.J."/>
            <person name="Leys S.P."/>
            <person name="Shu S."/>
            <person name="Woodcroft B.J."/>
            <person name="Vervoort M."/>
            <person name="Kosik K.S."/>
            <person name="Manning G."/>
            <person name="Degnan B.M."/>
            <person name="Rokhsar D.S."/>
        </authorList>
    </citation>
    <scope>NUCLEOTIDE SEQUENCE [LARGE SCALE GENOMIC DNA]</scope>
</reference>
<dbReference type="Gene3D" id="6.10.250.1080">
    <property type="match status" value="1"/>
</dbReference>
<organism evidence="11">
    <name type="scientific">Amphimedon queenslandica</name>
    <name type="common">Sponge</name>
    <dbReference type="NCBI Taxonomy" id="400682"/>
    <lineage>
        <taxon>Eukaryota</taxon>
        <taxon>Metazoa</taxon>
        <taxon>Porifera</taxon>
        <taxon>Demospongiae</taxon>
        <taxon>Heteroscleromorpha</taxon>
        <taxon>Haplosclerida</taxon>
        <taxon>Niphatidae</taxon>
        <taxon>Amphimedon</taxon>
    </lineage>
</organism>
<reference evidence="11" key="2">
    <citation type="submission" date="2017-05" db="UniProtKB">
        <authorList>
            <consortium name="EnsemblMetazoa"/>
        </authorList>
    </citation>
    <scope>IDENTIFICATION</scope>
</reference>
<keyword evidence="5" id="KW-0493">Microtubule</keyword>
<gene>
    <name evidence="11" type="primary">100636984</name>
</gene>
<dbReference type="GO" id="GO:0005819">
    <property type="term" value="C:spindle"/>
    <property type="evidence" value="ECO:0007669"/>
    <property type="project" value="UniProtKB-SubCell"/>
</dbReference>
<dbReference type="PANTHER" id="PTHR10921">
    <property type="entry name" value="NUCLEAR DISTRIBUTION PROTEIN NUDE HOMOLOG 1"/>
    <property type="match status" value="1"/>
</dbReference>
<dbReference type="GO" id="GO:0051642">
    <property type="term" value="P:centrosome localization"/>
    <property type="evidence" value="ECO:0007669"/>
    <property type="project" value="TreeGrafter"/>
</dbReference>
<keyword evidence="4" id="KW-0963">Cytoplasm</keyword>
<dbReference type="GO" id="GO:0005874">
    <property type="term" value="C:microtubule"/>
    <property type="evidence" value="ECO:0007669"/>
    <property type="project" value="UniProtKB-KW"/>
</dbReference>
<dbReference type="OMA" id="MVEPTTH"/>
<dbReference type="STRING" id="400682.A0A1X7VVI5"/>
<dbReference type="InParanoid" id="A0A1X7VVI5"/>
<evidence type="ECO:0000313" key="12">
    <source>
        <dbReference type="Proteomes" id="UP000007879"/>
    </source>
</evidence>
<dbReference type="GO" id="GO:0007059">
    <property type="term" value="P:chromosome segregation"/>
    <property type="evidence" value="ECO:0007669"/>
    <property type="project" value="TreeGrafter"/>
</dbReference>
<dbReference type="FunCoup" id="A0A1X7VVI5">
    <property type="interactions" value="529"/>
</dbReference>
<comment type="similarity">
    <text evidence="3">Belongs to the nudE family.</text>
</comment>
<dbReference type="eggNOG" id="KOG1853">
    <property type="taxonomic scope" value="Eukaryota"/>
</dbReference>
<evidence type="ECO:0000256" key="7">
    <source>
        <dbReference type="ARBA" id="ARBA00023212"/>
    </source>
</evidence>
<name>A0A1X7VVI5_AMPQE</name>
<evidence type="ECO:0000256" key="9">
    <source>
        <dbReference type="SAM" id="MobiDB-lite"/>
    </source>
</evidence>
<feature type="coiled-coil region" evidence="8">
    <location>
        <begin position="16"/>
        <end position="187"/>
    </location>
</feature>
<dbReference type="KEGG" id="aqu:100636984"/>
<evidence type="ECO:0000256" key="8">
    <source>
        <dbReference type="SAM" id="Coils"/>
    </source>
</evidence>
<dbReference type="InterPro" id="IPR033494">
    <property type="entry name" value="NUDE"/>
</dbReference>
<dbReference type="GO" id="GO:0005813">
    <property type="term" value="C:centrosome"/>
    <property type="evidence" value="ECO:0007669"/>
    <property type="project" value="UniProtKB-SubCell"/>
</dbReference>
<feature type="compositionally biased region" description="Polar residues" evidence="9">
    <location>
        <begin position="205"/>
        <end position="234"/>
    </location>
</feature>
<evidence type="ECO:0000256" key="1">
    <source>
        <dbReference type="ARBA" id="ARBA00004186"/>
    </source>
</evidence>
<dbReference type="GO" id="GO:0007100">
    <property type="term" value="P:mitotic centrosome separation"/>
    <property type="evidence" value="ECO:0007669"/>
    <property type="project" value="TreeGrafter"/>
</dbReference>
<dbReference type="InterPro" id="IPR006964">
    <property type="entry name" value="NUDE_dom"/>
</dbReference>
<dbReference type="GO" id="GO:0047496">
    <property type="term" value="P:vesicle transport along microtubule"/>
    <property type="evidence" value="ECO:0007669"/>
    <property type="project" value="TreeGrafter"/>
</dbReference>
<evidence type="ECO:0000256" key="4">
    <source>
        <dbReference type="ARBA" id="ARBA00022490"/>
    </source>
</evidence>
<dbReference type="Proteomes" id="UP000007879">
    <property type="component" value="Unassembled WGS sequence"/>
</dbReference>
<dbReference type="Pfam" id="PF04880">
    <property type="entry name" value="NUDE_C"/>
    <property type="match status" value="1"/>
</dbReference>
<evidence type="ECO:0000256" key="3">
    <source>
        <dbReference type="ARBA" id="ARBA00007429"/>
    </source>
</evidence>
<dbReference type="EnsemblMetazoa" id="XM_003382828.3">
    <property type="protein sequence ID" value="XP_003382876.1"/>
    <property type="gene ID" value="LOC100636984"/>
</dbReference>
<proteinExistence type="inferred from homology"/>
<dbReference type="PANTHER" id="PTHR10921:SF1">
    <property type="entry name" value="NUCLEAR DISTRIBUTION PROTEIN NUDE HOMOLOG"/>
    <property type="match status" value="1"/>
</dbReference>
<comment type="subcellular location">
    <subcellularLocation>
        <location evidence="2">Cytoplasm</location>
        <location evidence="2">Cytoskeleton</location>
        <location evidence="2">Microtubule organizing center</location>
        <location evidence="2">Centrosome</location>
    </subcellularLocation>
    <subcellularLocation>
        <location evidence="1">Cytoplasm</location>
        <location evidence="1">Cytoskeleton</location>
        <location evidence="1">Spindle</location>
    </subcellularLocation>
</comment>
<feature type="domain" description="NUDE" evidence="10">
    <location>
        <begin position="135"/>
        <end position="282"/>
    </location>
</feature>
<keyword evidence="12" id="KW-1185">Reference proteome</keyword>
<dbReference type="OrthoDB" id="5877028at2759"/>
<sequence length="326" mass="36550">MSGGERTSFSSVEEELQYWKDQAAHLRQDLEDLRAEFDDFQENSRDLEAELETSLEQTEAKNRELLAKVQRLQDENDQMKSRLETQTAENYVTISNLQAENADLMQIKESYMKYTRELEQLNDDLERGKRVTMTSLDDFETKLNMALERNAILENELDEKDELSVACQRLKDEVRDLRSELDIQTKVVAPDNSEGSPLSRLKASHPSTMSVGMTTSPITKKNTPMATPTRGNVPQPQPITPSARISALNMVGDLLRKVGTLETRLASCRTNLSKDTIKHNRSLSPASGSPRSKRLHVQKLNGDAPAGNNVTGGQVPPVSHLTKITV</sequence>
<evidence type="ECO:0000256" key="5">
    <source>
        <dbReference type="ARBA" id="ARBA00022701"/>
    </source>
</evidence>
<accession>A0A1X7VVI5</accession>
<feature type="region of interest" description="Disordered" evidence="9">
    <location>
        <begin position="301"/>
        <end position="326"/>
    </location>
</feature>
<evidence type="ECO:0000259" key="10">
    <source>
        <dbReference type="Pfam" id="PF04880"/>
    </source>
</evidence>
<feature type="region of interest" description="Disordered" evidence="9">
    <location>
        <begin position="189"/>
        <end position="237"/>
    </location>
</feature>
<dbReference type="EnsemblMetazoa" id="Aqu2.1.43418_001">
    <property type="protein sequence ID" value="Aqu2.1.43418_001"/>
    <property type="gene ID" value="Aqu2.1.43418"/>
</dbReference>
<dbReference type="AlphaFoldDB" id="A0A1X7VVI5"/>
<dbReference type="GO" id="GO:0000132">
    <property type="term" value="P:establishment of mitotic spindle orientation"/>
    <property type="evidence" value="ECO:0007669"/>
    <property type="project" value="TreeGrafter"/>
</dbReference>
<keyword evidence="6 8" id="KW-0175">Coiled coil</keyword>
<evidence type="ECO:0000256" key="2">
    <source>
        <dbReference type="ARBA" id="ARBA00004300"/>
    </source>
</evidence>
<dbReference type="GO" id="GO:0016477">
    <property type="term" value="P:cell migration"/>
    <property type="evidence" value="ECO:0007669"/>
    <property type="project" value="TreeGrafter"/>
</dbReference>
<evidence type="ECO:0000256" key="6">
    <source>
        <dbReference type="ARBA" id="ARBA00023054"/>
    </source>
</evidence>